<sequence length="106" mass="11873">MAVGHPRNVIYILTMHESGKLMDDEFKIIGVYRDEAAAEREGRRRARRGYDKECGYESPSGGMSYKNDESTMTTYDVQEHEIDATNVEADAESSVDSDGNSVSSER</sequence>
<keyword evidence="3" id="KW-1185">Reference proteome</keyword>
<accession>A0A9Q8UWG3</accession>
<feature type="region of interest" description="Disordered" evidence="1">
    <location>
        <begin position="37"/>
        <end position="68"/>
    </location>
</feature>
<dbReference type="EMBL" id="CP090175">
    <property type="protein sequence ID" value="UJO24986.1"/>
    <property type="molecule type" value="Genomic_DNA"/>
</dbReference>
<dbReference type="KEGG" id="ffu:CLAFUR5_14460"/>
<feature type="compositionally biased region" description="Low complexity" evidence="1">
    <location>
        <begin position="96"/>
        <end position="106"/>
    </location>
</feature>
<feature type="compositionally biased region" description="Basic and acidic residues" evidence="1">
    <location>
        <begin position="37"/>
        <end position="55"/>
    </location>
</feature>
<reference evidence="2" key="1">
    <citation type="submission" date="2021-12" db="EMBL/GenBank/DDBJ databases">
        <authorList>
            <person name="Zaccaron A."/>
            <person name="Stergiopoulos I."/>
        </authorList>
    </citation>
    <scope>NUCLEOTIDE SEQUENCE</scope>
    <source>
        <strain evidence="2">Race5_Kim</strain>
    </source>
</reference>
<proteinExistence type="predicted"/>
<evidence type="ECO:0000256" key="1">
    <source>
        <dbReference type="SAM" id="MobiDB-lite"/>
    </source>
</evidence>
<protein>
    <submittedName>
        <fullName evidence="2">Uncharacterized protein</fullName>
    </submittedName>
</protein>
<dbReference type="AlphaFoldDB" id="A0A9Q8UWG3"/>
<evidence type="ECO:0000313" key="3">
    <source>
        <dbReference type="Proteomes" id="UP000756132"/>
    </source>
</evidence>
<dbReference type="RefSeq" id="XP_047769352.1">
    <property type="nucleotide sequence ID" value="XM_047913608.1"/>
</dbReference>
<dbReference type="Proteomes" id="UP000756132">
    <property type="component" value="Chromosome 13"/>
</dbReference>
<gene>
    <name evidence="2" type="ORF">CLAFUR5_14460</name>
</gene>
<organism evidence="2 3">
    <name type="scientific">Passalora fulva</name>
    <name type="common">Tomato leaf mold</name>
    <name type="synonym">Cladosporium fulvum</name>
    <dbReference type="NCBI Taxonomy" id="5499"/>
    <lineage>
        <taxon>Eukaryota</taxon>
        <taxon>Fungi</taxon>
        <taxon>Dikarya</taxon>
        <taxon>Ascomycota</taxon>
        <taxon>Pezizomycotina</taxon>
        <taxon>Dothideomycetes</taxon>
        <taxon>Dothideomycetidae</taxon>
        <taxon>Mycosphaerellales</taxon>
        <taxon>Mycosphaerellaceae</taxon>
        <taxon>Fulvia</taxon>
    </lineage>
</organism>
<name>A0A9Q8UWG3_PASFU</name>
<reference evidence="2" key="2">
    <citation type="journal article" date="2022" name="Microb. Genom.">
        <title>A chromosome-scale genome assembly of the tomato pathogen Cladosporium fulvum reveals a compartmentalized genome architecture and the presence of a dispensable chromosome.</title>
        <authorList>
            <person name="Zaccaron A.Z."/>
            <person name="Chen L.H."/>
            <person name="Samaras A."/>
            <person name="Stergiopoulos I."/>
        </authorList>
    </citation>
    <scope>NUCLEOTIDE SEQUENCE</scope>
    <source>
        <strain evidence="2">Race5_Kim</strain>
    </source>
</reference>
<evidence type="ECO:0000313" key="2">
    <source>
        <dbReference type="EMBL" id="UJO24986.1"/>
    </source>
</evidence>
<feature type="region of interest" description="Disordered" evidence="1">
    <location>
        <begin position="81"/>
        <end position="106"/>
    </location>
</feature>
<dbReference type="GeneID" id="71994338"/>